<evidence type="ECO:0000313" key="2">
    <source>
        <dbReference type="Proteomes" id="UP000789831"/>
    </source>
</evidence>
<keyword evidence="2" id="KW-1185">Reference proteome</keyword>
<reference evidence="1" key="1">
    <citation type="submission" date="2021-06" db="EMBL/GenBank/DDBJ databases">
        <authorList>
            <person name="Kallberg Y."/>
            <person name="Tangrot J."/>
            <person name="Rosling A."/>
        </authorList>
    </citation>
    <scope>NUCLEOTIDE SEQUENCE</scope>
    <source>
        <strain evidence="1">MT106</strain>
    </source>
</reference>
<comment type="caution">
    <text evidence="1">The sequence shown here is derived from an EMBL/GenBank/DDBJ whole genome shotgun (WGS) entry which is preliminary data.</text>
</comment>
<dbReference type="AlphaFoldDB" id="A0A9N9G6F7"/>
<accession>A0A9N9G6F7</accession>
<proteinExistence type="predicted"/>
<dbReference type="Proteomes" id="UP000789831">
    <property type="component" value="Unassembled WGS sequence"/>
</dbReference>
<dbReference type="EMBL" id="CAJVPL010001801">
    <property type="protein sequence ID" value="CAG8588138.1"/>
    <property type="molecule type" value="Genomic_DNA"/>
</dbReference>
<organism evidence="1 2">
    <name type="scientific">Ambispora gerdemannii</name>
    <dbReference type="NCBI Taxonomy" id="144530"/>
    <lineage>
        <taxon>Eukaryota</taxon>
        <taxon>Fungi</taxon>
        <taxon>Fungi incertae sedis</taxon>
        <taxon>Mucoromycota</taxon>
        <taxon>Glomeromycotina</taxon>
        <taxon>Glomeromycetes</taxon>
        <taxon>Archaeosporales</taxon>
        <taxon>Ambisporaceae</taxon>
        <taxon>Ambispora</taxon>
    </lineage>
</organism>
<sequence length="59" mass="6498">MSAQNYSLGGGVAGIEEDNFELIESSSHWERFTTLVEEVLTGWGVTNGKLGSFEEFDLL</sequence>
<protein>
    <submittedName>
        <fullName evidence="1">1608_t:CDS:1</fullName>
    </submittedName>
</protein>
<evidence type="ECO:0000313" key="1">
    <source>
        <dbReference type="EMBL" id="CAG8588138.1"/>
    </source>
</evidence>
<name>A0A9N9G6F7_9GLOM</name>
<gene>
    <name evidence="1" type="ORF">AGERDE_LOCUS8466</name>
</gene>